<feature type="binding site" evidence="1">
    <location>
        <position position="234"/>
    </location>
    <ligand>
        <name>[2Fe-2S] cluster</name>
        <dbReference type="ChEBI" id="CHEBI:190135"/>
    </ligand>
</feature>
<dbReference type="AlphaFoldDB" id="A0A7J3TA16"/>
<dbReference type="GO" id="GO:0016491">
    <property type="term" value="F:oxidoreductase activity"/>
    <property type="evidence" value="ECO:0007669"/>
    <property type="project" value="InterPro"/>
</dbReference>
<dbReference type="PANTHER" id="PTHR43513">
    <property type="entry name" value="DIHYDROOROTATE DEHYDROGENASE B (NAD(+)), ELECTRON TRANSFER SUBUNIT"/>
    <property type="match status" value="1"/>
</dbReference>
<comment type="cofactor">
    <cofactor evidence="1">
        <name>[2Fe-2S] cluster</name>
        <dbReference type="ChEBI" id="CHEBI:190135"/>
    </cofactor>
    <text evidence="1">Binds 1 [2Fe-2S] cluster per subunit.</text>
</comment>
<feature type="domain" description="FAD-binding FR-type" evidence="2">
    <location>
        <begin position="5"/>
        <end position="96"/>
    </location>
</feature>
<evidence type="ECO:0000256" key="1">
    <source>
        <dbReference type="PIRSR" id="PIRSR006816-2"/>
    </source>
</evidence>
<feature type="binding site" evidence="1">
    <location>
        <position position="245"/>
    </location>
    <ligand>
        <name>[2Fe-2S] cluster</name>
        <dbReference type="ChEBI" id="CHEBI:190135"/>
    </ligand>
</feature>
<dbReference type="SUPFAM" id="SSF63380">
    <property type="entry name" value="Riboflavin synthase domain-like"/>
    <property type="match status" value="1"/>
</dbReference>
<dbReference type="GO" id="GO:0050660">
    <property type="term" value="F:flavin adenine dinucleotide binding"/>
    <property type="evidence" value="ECO:0007669"/>
    <property type="project" value="InterPro"/>
</dbReference>
<dbReference type="CDD" id="cd06221">
    <property type="entry name" value="sulfite_reductase_like"/>
    <property type="match status" value="1"/>
</dbReference>
<dbReference type="GO" id="GO:0046872">
    <property type="term" value="F:metal ion binding"/>
    <property type="evidence" value="ECO:0007669"/>
    <property type="project" value="UniProtKB-KW"/>
</dbReference>
<dbReference type="SUPFAM" id="SSF52343">
    <property type="entry name" value="Ferredoxin reductase-like, C-terminal NADP-linked domain"/>
    <property type="match status" value="1"/>
</dbReference>
<dbReference type="Proteomes" id="UP000886130">
    <property type="component" value="Unassembled WGS sequence"/>
</dbReference>
<organism evidence="3">
    <name type="scientific">Candidatus Aciduliprofundum boonei</name>
    <dbReference type="NCBI Taxonomy" id="379547"/>
    <lineage>
        <taxon>Archaea</taxon>
        <taxon>Methanobacteriati</taxon>
        <taxon>Thermoplasmatota</taxon>
        <taxon>DHVE2 group</taxon>
        <taxon>Candidatus Aciduliprofundum</taxon>
    </lineage>
</organism>
<dbReference type="EMBL" id="DRTM01000105">
    <property type="protein sequence ID" value="HHE75774.1"/>
    <property type="molecule type" value="Genomic_DNA"/>
</dbReference>
<dbReference type="Pfam" id="PF00175">
    <property type="entry name" value="NAD_binding_1"/>
    <property type="match status" value="1"/>
</dbReference>
<evidence type="ECO:0000259" key="2">
    <source>
        <dbReference type="PROSITE" id="PS51384"/>
    </source>
</evidence>
<keyword evidence="1" id="KW-0479">Metal-binding</keyword>
<protein>
    <submittedName>
        <fullName evidence="3">Oxidoreductase</fullName>
    </submittedName>
</protein>
<proteinExistence type="predicted"/>
<feature type="binding site" evidence="1">
    <location>
        <position position="229"/>
    </location>
    <ligand>
        <name>[2Fe-2S] cluster</name>
        <dbReference type="ChEBI" id="CHEBI:190135"/>
    </ligand>
</feature>
<dbReference type="PROSITE" id="PS51384">
    <property type="entry name" value="FAD_FR"/>
    <property type="match status" value="1"/>
</dbReference>
<dbReference type="InterPro" id="IPR017938">
    <property type="entry name" value="Riboflavin_synthase-like_b-brl"/>
</dbReference>
<dbReference type="PRINTS" id="PR00410">
    <property type="entry name" value="PHEHYDRXLASE"/>
</dbReference>
<dbReference type="GO" id="GO:0006221">
    <property type="term" value="P:pyrimidine nucleotide biosynthetic process"/>
    <property type="evidence" value="ECO:0007669"/>
    <property type="project" value="InterPro"/>
</dbReference>
<dbReference type="Gene3D" id="2.40.30.10">
    <property type="entry name" value="Translation factors"/>
    <property type="match status" value="1"/>
</dbReference>
<gene>
    <name evidence="3" type="ORF">ENL31_01430</name>
</gene>
<dbReference type="InterPro" id="IPR019480">
    <property type="entry name" value="Dihydroorotate_DH_Fe-S-bd"/>
</dbReference>
<keyword evidence="1" id="KW-0411">Iron-sulfur</keyword>
<dbReference type="InterPro" id="IPR012165">
    <property type="entry name" value="Cyt_c3_hydrogenase_gsu"/>
</dbReference>
<accession>A0A7J3TA16</accession>
<feature type="binding site" evidence="1">
    <location>
        <position position="237"/>
    </location>
    <ligand>
        <name>[2Fe-2S] cluster</name>
        <dbReference type="ChEBI" id="CHEBI:190135"/>
    </ligand>
</feature>
<dbReference type="InterPro" id="IPR039261">
    <property type="entry name" value="FNR_nucleotide-bd"/>
</dbReference>
<keyword evidence="1" id="KW-0001">2Fe-2S</keyword>
<dbReference type="Gene3D" id="3.40.50.80">
    <property type="entry name" value="Nucleotide-binding domain of ferredoxin-NADP reductase (FNR) module"/>
    <property type="match status" value="1"/>
</dbReference>
<dbReference type="PANTHER" id="PTHR43513:SF1">
    <property type="entry name" value="ANAEROBIC SULFITE REDUCTASE SUBUNIT B"/>
    <property type="match status" value="1"/>
</dbReference>
<dbReference type="Pfam" id="PF10418">
    <property type="entry name" value="DHODB_Fe-S_bind"/>
    <property type="match status" value="1"/>
</dbReference>
<dbReference type="InterPro" id="IPR001433">
    <property type="entry name" value="OxRdtase_FAD/NAD-bd"/>
</dbReference>
<sequence>MNNLYLPFLAEIKEIREETPDTKTFVISAPLKFKPGQFVELSVFGYGEAPISISGGDGEHIELTIRAVGNVTNKIHRMKVGDFVGIRGPFGNGWPIEKAEGKNLLIAAGGIGLAPLKPVIEHVCKNRDKFNKVTLLYGARKPSLMLFKYKFDEWSKHMNLLLTVDEPENGWKGHVGVVTTLCDKIKHVSDTITLMCGPPVMMKYTSMVLIELGFPPSEIYLSLERNMKCGIGICGHCAVGGVYVCKDGPVFSFNRAIRFIEKPHEVQGVLD</sequence>
<evidence type="ECO:0000313" key="3">
    <source>
        <dbReference type="EMBL" id="HHE75774.1"/>
    </source>
</evidence>
<dbReference type="InterPro" id="IPR008333">
    <property type="entry name" value="Cbr1-like_FAD-bd_dom"/>
</dbReference>
<dbReference type="GO" id="GO:0051537">
    <property type="term" value="F:2 iron, 2 sulfur cluster binding"/>
    <property type="evidence" value="ECO:0007669"/>
    <property type="project" value="UniProtKB-KW"/>
</dbReference>
<dbReference type="InterPro" id="IPR017927">
    <property type="entry name" value="FAD-bd_FR_type"/>
</dbReference>
<dbReference type="Pfam" id="PF00970">
    <property type="entry name" value="FAD_binding_6"/>
    <property type="match status" value="1"/>
</dbReference>
<name>A0A7J3TA16_9ARCH</name>
<dbReference type="PIRSF" id="PIRSF006816">
    <property type="entry name" value="Cyc3_hyd_g"/>
    <property type="match status" value="1"/>
</dbReference>
<keyword evidence="1" id="KW-0408">Iron</keyword>
<comment type="caution">
    <text evidence="3">The sequence shown here is derived from an EMBL/GenBank/DDBJ whole genome shotgun (WGS) entry which is preliminary data.</text>
</comment>
<reference evidence="3" key="1">
    <citation type="journal article" date="2020" name="mSystems">
        <title>Genome- and Community-Level Interaction Insights into Carbon Utilization and Element Cycling Functions of Hydrothermarchaeota in Hydrothermal Sediment.</title>
        <authorList>
            <person name="Zhou Z."/>
            <person name="Liu Y."/>
            <person name="Xu W."/>
            <person name="Pan J."/>
            <person name="Luo Z.H."/>
            <person name="Li M."/>
        </authorList>
    </citation>
    <scope>NUCLEOTIDE SEQUENCE [LARGE SCALE GENOMIC DNA]</scope>
    <source>
        <strain evidence="3">HyVt-85</strain>
    </source>
</reference>
<dbReference type="InterPro" id="IPR050353">
    <property type="entry name" value="PyrK_electron_transfer"/>
</dbReference>